<dbReference type="CDD" id="cd04301">
    <property type="entry name" value="NAT_SF"/>
    <property type="match status" value="1"/>
</dbReference>
<dbReference type="PANTHER" id="PTHR43877:SF1">
    <property type="entry name" value="ACETYLTRANSFERASE"/>
    <property type="match status" value="1"/>
</dbReference>
<evidence type="ECO:0000313" key="4">
    <source>
        <dbReference type="EMBL" id="HJD53624.1"/>
    </source>
</evidence>
<dbReference type="PANTHER" id="PTHR43877">
    <property type="entry name" value="AMINOALKYLPHOSPHONATE N-ACETYLTRANSFERASE-RELATED-RELATED"/>
    <property type="match status" value="1"/>
</dbReference>
<evidence type="ECO:0000313" key="5">
    <source>
        <dbReference type="Proteomes" id="UP000787625"/>
    </source>
</evidence>
<protein>
    <submittedName>
        <fullName evidence="4">GNAT family N-acetyltransferase</fullName>
    </submittedName>
</protein>
<dbReference type="InterPro" id="IPR050832">
    <property type="entry name" value="Bact_Acetyltransf"/>
</dbReference>
<dbReference type="EMBL" id="DWUP01000186">
    <property type="protein sequence ID" value="HJD53624.1"/>
    <property type="molecule type" value="Genomic_DNA"/>
</dbReference>
<dbReference type="Gene3D" id="3.40.630.30">
    <property type="match status" value="1"/>
</dbReference>
<dbReference type="SUPFAM" id="SSF55729">
    <property type="entry name" value="Acyl-CoA N-acyltransferases (Nat)"/>
    <property type="match status" value="1"/>
</dbReference>
<accession>A0A9D2UJP1</accession>
<reference evidence="4" key="2">
    <citation type="submission" date="2021-04" db="EMBL/GenBank/DDBJ databases">
        <authorList>
            <person name="Gilroy R."/>
        </authorList>
    </citation>
    <scope>NUCLEOTIDE SEQUENCE</scope>
    <source>
        <strain evidence="4">MalCec1-1739</strain>
    </source>
</reference>
<feature type="domain" description="N-acetyltransferase" evidence="3">
    <location>
        <begin position="6"/>
        <end position="174"/>
    </location>
</feature>
<dbReference type="InterPro" id="IPR016181">
    <property type="entry name" value="Acyl_CoA_acyltransferase"/>
</dbReference>
<evidence type="ECO:0000259" key="3">
    <source>
        <dbReference type="PROSITE" id="PS51186"/>
    </source>
</evidence>
<dbReference type="InterPro" id="IPR000182">
    <property type="entry name" value="GNAT_dom"/>
</dbReference>
<evidence type="ECO:0000256" key="2">
    <source>
        <dbReference type="ARBA" id="ARBA00023315"/>
    </source>
</evidence>
<dbReference type="AlphaFoldDB" id="A0A9D2UJP1"/>
<sequence>MSISDPTFRRALPADADEVWGIICDAKADMLARGSVQWGDNYPLRSTIDDDVAGGNAWVIECRRGVAAYGVVQCADEQAYSSIDGAWLTADSRYAVVHRLAVASDCRGQGYASSFIDRAMQLARGCGCLSMRADTAADNQAMLAIFARKGFVCCGKINYAEASRGERLAFELML</sequence>
<proteinExistence type="predicted"/>
<dbReference type="Proteomes" id="UP000787625">
    <property type="component" value="Unassembled WGS sequence"/>
</dbReference>
<name>A0A9D2UJP1_9BACT</name>
<keyword evidence="1" id="KW-0808">Transferase</keyword>
<dbReference type="PROSITE" id="PS51186">
    <property type="entry name" value="GNAT"/>
    <property type="match status" value="1"/>
</dbReference>
<keyword evidence="2" id="KW-0012">Acyltransferase</keyword>
<reference evidence="4" key="1">
    <citation type="journal article" date="2021" name="PeerJ">
        <title>Extensive microbial diversity within the chicken gut microbiome revealed by metagenomics and culture.</title>
        <authorList>
            <person name="Gilroy R."/>
            <person name="Ravi A."/>
            <person name="Getino M."/>
            <person name="Pursley I."/>
            <person name="Horton D.L."/>
            <person name="Alikhan N.F."/>
            <person name="Baker D."/>
            <person name="Gharbi K."/>
            <person name="Hall N."/>
            <person name="Watson M."/>
            <person name="Adriaenssens E.M."/>
            <person name="Foster-Nyarko E."/>
            <person name="Jarju S."/>
            <person name="Secka A."/>
            <person name="Antonio M."/>
            <person name="Oren A."/>
            <person name="Chaudhuri R.R."/>
            <person name="La Ragione R."/>
            <person name="Hildebrand F."/>
            <person name="Pallen M.J."/>
        </authorList>
    </citation>
    <scope>NUCLEOTIDE SEQUENCE</scope>
    <source>
        <strain evidence="4">MalCec1-1739</strain>
    </source>
</reference>
<dbReference type="Pfam" id="PF00583">
    <property type="entry name" value="Acetyltransf_1"/>
    <property type="match status" value="1"/>
</dbReference>
<organism evidence="4 5">
    <name type="scientific">Candidatus Avibacteroides avistercoris</name>
    <dbReference type="NCBI Taxonomy" id="2840690"/>
    <lineage>
        <taxon>Bacteria</taxon>
        <taxon>Pseudomonadati</taxon>
        <taxon>Bacteroidota</taxon>
        <taxon>Bacteroidia</taxon>
        <taxon>Bacteroidales</taxon>
        <taxon>Bacteroidaceae</taxon>
        <taxon>Bacteroidaceae incertae sedis</taxon>
        <taxon>Candidatus Avibacteroides</taxon>
    </lineage>
</organism>
<gene>
    <name evidence="4" type="ORF">IAA93_07880</name>
</gene>
<comment type="caution">
    <text evidence="4">The sequence shown here is derived from an EMBL/GenBank/DDBJ whole genome shotgun (WGS) entry which is preliminary data.</text>
</comment>
<dbReference type="GO" id="GO:0016747">
    <property type="term" value="F:acyltransferase activity, transferring groups other than amino-acyl groups"/>
    <property type="evidence" value="ECO:0007669"/>
    <property type="project" value="InterPro"/>
</dbReference>
<evidence type="ECO:0000256" key="1">
    <source>
        <dbReference type="ARBA" id="ARBA00022679"/>
    </source>
</evidence>